<reference evidence="8 9" key="1">
    <citation type="submission" date="2023-07" db="EMBL/GenBank/DDBJ databases">
        <title>Sequencing the genomes of 1000 actinobacteria strains.</title>
        <authorList>
            <person name="Klenk H.-P."/>
        </authorList>
    </citation>
    <scope>NUCLEOTIDE SEQUENCE [LARGE SCALE GENOMIC DNA]</scope>
    <source>
        <strain evidence="8 9">DSM 44711</strain>
    </source>
</reference>
<evidence type="ECO:0000256" key="6">
    <source>
        <dbReference type="SAM" id="MobiDB-lite"/>
    </source>
</evidence>
<dbReference type="Gene3D" id="3.90.640.10">
    <property type="entry name" value="Actin, Chain A, domain 4"/>
    <property type="match status" value="1"/>
</dbReference>
<accession>A0AAE4CXY0</accession>
<keyword evidence="5" id="KW-0143">Chaperone</keyword>
<dbReference type="PRINTS" id="PR00301">
    <property type="entry name" value="HEATSHOCK70"/>
</dbReference>
<name>A0AAE4CXY0_9ACTN</name>
<dbReference type="Proteomes" id="UP001183629">
    <property type="component" value="Unassembled WGS sequence"/>
</dbReference>
<evidence type="ECO:0000256" key="7">
    <source>
        <dbReference type="SAM" id="Phobius"/>
    </source>
</evidence>
<dbReference type="EMBL" id="JAVDYC010000001">
    <property type="protein sequence ID" value="MDR7327927.1"/>
    <property type="molecule type" value="Genomic_DNA"/>
</dbReference>
<keyword evidence="7" id="KW-0812">Transmembrane</keyword>
<feature type="transmembrane region" description="Helical" evidence="7">
    <location>
        <begin position="442"/>
        <end position="463"/>
    </location>
</feature>
<organism evidence="8 9">
    <name type="scientific">Catenuloplanes niger</name>
    <dbReference type="NCBI Taxonomy" id="587534"/>
    <lineage>
        <taxon>Bacteria</taxon>
        <taxon>Bacillati</taxon>
        <taxon>Actinomycetota</taxon>
        <taxon>Actinomycetes</taxon>
        <taxon>Micromonosporales</taxon>
        <taxon>Micromonosporaceae</taxon>
        <taxon>Catenuloplanes</taxon>
    </lineage>
</organism>
<evidence type="ECO:0000313" key="9">
    <source>
        <dbReference type="Proteomes" id="UP001183629"/>
    </source>
</evidence>
<dbReference type="Gene3D" id="3.30.420.40">
    <property type="match status" value="2"/>
</dbReference>
<dbReference type="GO" id="GO:0140662">
    <property type="term" value="F:ATP-dependent protein folding chaperone"/>
    <property type="evidence" value="ECO:0007669"/>
    <property type="project" value="InterPro"/>
</dbReference>
<keyword evidence="4" id="KW-0346">Stress response</keyword>
<evidence type="ECO:0000256" key="3">
    <source>
        <dbReference type="ARBA" id="ARBA00022840"/>
    </source>
</evidence>
<dbReference type="PROSITE" id="PS01036">
    <property type="entry name" value="HSP70_3"/>
    <property type="match status" value="1"/>
</dbReference>
<dbReference type="Pfam" id="PF00012">
    <property type="entry name" value="HSP70"/>
    <property type="match status" value="1"/>
</dbReference>
<feature type="compositionally biased region" description="Pro residues" evidence="6">
    <location>
        <begin position="385"/>
        <end position="406"/>
    </location>
</feature>
<dbReference type="RefSeq" id="WP_310428676.1">
    <property type="nucleotide sequence ID" value="NZ_JAVDYC010000001.1"/>
</dbReference>
<keyword evidence="2" id="KW-0547">Nucleotide-binding</keyword>
<dbReference type="PANTHER" id="PTHR45639">
    <property type="entry name" value="HSC70CB, ISOFORM G-RELATED"/>
    <property type="match status" value="1"/>
</dbReference>
<feature type="region of interest" description="Disordered" evidence="6">
    <location>
        <begin position="374"/>
        <end position="406"/>
    </location>
</feature>
<dbReference type="SUPFAM" id="SSF53067">
    <property type="entry name" value="Actin-like ATPase domain"/>
    <property type="match status" value="2"/>
</dbReference>
<dbReference type="AlphaFoldDB" id="A0AAE4CXY0"/>
<evidence type="ECO:0000256" key="1">
    <source>
        <dbReference type="ARBA" id="ARBA00007381"/>
    </source>
</evidence>
<dbReference type="InterPro" id="IPR013126">
    <property type="entry name" value="Hsp_70_fam"/>
</dbReference>
<dbReference type="InterPro" id="IPR018181">
    <property type="entry name" value="Heat_shock_70_CS"/>
</dbReference>
<dbReference type="PANTHER" id="PTHR45639:SF34">
    <property type="entry name" value="CHAPERONE PROTEIN DNAK"/>
    <property type="match status" value="1"/>
</dbReference>
<evidence type="ECO:0000256" key="2">
    <source>
        <dbReference type="ARBA" id="ARBA00022741"/>
    </source>
</evidence>
<dbReference type="GO" id="GO:0030968">
    <property type="term" value="P:endoplasmic reticulum unfolded protein response"/>
    <property type="evidence" value="ECO:0007669"/>
    <property type="project" value="TreeGrafter"/>
</dbReference>
<evidence type="ECO:0000256" key="5">
    <source>
        <dbReference type="ARBA" id="ARBA00023186"/>
    </source>
</evidence>
<sequence>MRVLAIDFGTSNTVAVVRANNGPARALVFDSSPLLPSCVYLDGNGQIRTGRDAERSALHDPSRFEPNPKRRIDDGAVLLGGGEVPVAQLIAAVLRRVGEEAARHLGGAPDELRMTHPAQWGERRRAALFEAARLAGLPQPRLIAEPVAAASYYTAVLGAHLAPGRALAIYDLGGGTFDAAVVRHAGPAGFEVLAQRGLHDLGGLDFDQLLVDHLGRAYGAGANPLWQGLIAPRDAAQRRQRTLLYDDVRGAKESLSRANSADVHVPSMDISAHVTREEFDGLLRPHLGRTVDTLLETVAAARLAPTHLAGVFLVGGSSRIPLVASLLHNRLGVAPTTLEQPETVVAEGAAYHGGPAPTPAQRPAPVSVPPYRPVATSGGPAYPTSGPPQMQPPPPVMHQAPPPPMHQQPVMHPPMMAKGPIAPPRPPVMTGPKRVWYKDPRWIWAIALINIIWILCCVCVYVLPESETDGGPGSTPTPYTTY</sequence>
<keyword evidence="3" id="KW-0067">ATP-binding</keyword>
<keyword evidence="7" id="KW-0472">Membrane</keyword>
<comment type="caution">
    <text evidence="8">The sequence shown here is derived from an EMBL/GenBank/DDBJ whole genome shotgun (WGS) entry which is preliminary data.</text>
</comment>
<comment type="similarity">
    <text evidence="1">Belongs to the heat shock protein 70 family.</text>
</comment>
<dbReference type="InterPro" id="IPR043129">
    <property type="entry name" value="ATPase_NBD"/>
</dbReference>
<keyword evidence="9" id="KW-1185">Reference proteome</keyword>
<gene>
    <name evidence="8" type="ORF">J2S44_008177</name>
</gene>
<keyword evidence="7" id="KW-1133">Transmembrane helix</keyword>
<dbReference type="GO" id="GO:0005524">
    <property type="term" value="F:ATP binding"/>
    <property type="evidence" value="ECO:0007669"/>
    <property type="project" value="UniProtKB-KW"/>
</dbReference>
<proteinExistence type="inferred from homology"/>
<protein>
    <submittedName>
        <fullName evidence="8">Molecular chaperone DnaK (HSP70)</fullName>
    </submittedName>
</protein>
<evidence type="ECO:0000313" key="8">
    <source>
        <dbReference type="EMBL" id="MDR7327927.1"/>
    </source>
</evidence>
<evidence type="ECO:0000256" key="4">
    <source>
        <dbReference type="ARBA" id="ARBA00023016"/>
    </source>
</evidence>